<name>A0ABS8VM78_DATST</name>
<protein>
    <submittedName>
        <fullName evidence="1">Uncharacterized protein</fullName>
    </submittedName>
</protein>
<keyword evidence="2" id="KW-1185">Reference proteome</keyword>
<evidence type="ECO:0000313" key="1">
    <source>
        <dbReference type="EMBL" id="MCE0481681.1"/>
    </source>
</evidence>
<evidence type="ECO:0000313" key="2">
    <source>
        <dbReference type="Proteomes" id="UP000823775"/>
    </source>
</evidence>
<sequence>MPALGDLGVVGRCFEWVSGLGRSNRGGLVVVGWDFVGDERERRERSDATLGWFQLEMRSGAAVLEKMKTKRGVLGLFGCRFWEKQWWFAGVHVKSREGLGSLPKEMEEGGKMKVKNEIRVWVGWNIKG</sequence>
<proteinExistence type="predicted"/>
<dbReference type="EMBL" id="JACEIK010005504">
    <property type="protein sequence ID" value="MCE0481681.1"/>
    <property type="molecule type" value="Genomic_DNA"/>
</dbReference>
<reference evidence="1 2" key="1">
    <citation type="journal article" date="2021" name="BMC Genomics">
        <title>Datura genome reveals duplications of psychoactive alkaloid biosynthetic genes and high mutation rate following tissue culture.</title>
        <authorList>
            <person name="Rajewski A."/>
            <person name="Carter-House D."/>
            <person name="Stajich J."/>
            <person name="Litt A."/>
        </authorList>
    </citation>
    <scope>NUCLEOTIDE SEQUENCE [LARGE SCALE GENOMIC DNA]</scope>
    <source>
        <strain evidence="1">AR-01</strain>
    </source>
</reference>
<comment type="caution">
    <text evidence="1">The sequence shown here is derived from an EMBL/GenBank/DDBJ whole genome shotgun (WGS) entry which is preliminary data.</text>
</comment>
<organism evidence="1 2">
    <name type="scientific">Datura stramonium</name>
    <name type="common">Jimsonweed</name>
    <name type="synonym">Common thornapple</name>
    <dbReference type="NCBI Taxonomy" id="4076"/>
    <lineage>
        <taxon>Eukaryota</taxon>
        <taxon>Viridiplantae</taxon>
        <taxon>Streptophyta</taxon>
        <taxon>Embryophyta</taxon>
        <taxon>Tracheophyta</taxon>
        <taxon>Spermatophyta</taxon>
        <taxon>Magnoliopsida</taxon>
        <taxon>eudicotyledons</taxon>
        <taxon>Gunneridae</taxon>
        <taxon>Pentapetalae</taxon>
        <taxon>asterids</taxon>
        <taxon>lamiids</taxon>
        <taxon>Solanales</taxon>
        <taxon>Solanaceae</taxon>
        <taxon>Solanoideae</taxon>
        <taxon>Datureae</taxon>
        <taxon>Datura</taxon>
    </lineage>
</organism>
<accession>A0ABS8VM78</accession>
<gene>
    <name evidence="1" type="ORF">HAX54_039611</name>
</gene>
<feature type="non-terminal residue" evidence="1">
    <location>
        <position position="128"/>
    </location>
</feature>
<dbReference type="Proteomes" id="UP000823775">
    <property type="component" value="Unassembled WGS sequence"/>
</dbReference>